<keyword evidence="2" id="KW-1185">Reference proteome</keyword>
<gene>
    <name evidence="1" type="ORF">GF068_00315</name>
</gene>
<organism evidence="1 2">
    <name type="scientific">Polyangium spumosum</name>
    <dbReference type="NCBI Taxonomy" id="889282"/>
    <lineage>
        <taxon>Bacteria</taxon>
        <taxon>Pseudomonadati</taxon>
        <taxon>Myxococcota</taxon>
        <taxon>Polyangia</taxon>
        <taxon>Polyangiales</taxon>
        <taxon>Polyangiaceae</taxon>
        <taxon>Polyangium</taxon>
    </lineage>
</organism>
<comment type="caution">
    <text evidence="1">The sequence shown here is derived from an EMBL/GenBank/DDBJ whole genome shotgun (WGS) entry which is preliminary data.</text>
</comment>
<dbReference type="EMBL" id="WJIE01000001">
    <property type="protein sequence ID" value="MRG90373.1"/>
    <property type="molecule type" value="Genomic_DNA"/>
</dbReference>
<dbReference type="OrthoDB" id="9858816at2"/>
<dbReference type="RefSeq" id="WP_153817296.1">
    <property type="nucleotide sequence ID" value="NZ_WJIE01000001.1"/>
</dbReference>
<dbReference type="Proteomes" id="UP000440224">
    <property type="component" value="Unassembled WGS sequence"/>
</dbReference>
<accession>A0A6N7PE90</accession>
<reference evidence="1 2" key="1">
    <citation type="submission" date="2019-10" db="EMBL/GenBank/DDBJ databases">
        <title>A soil myxobacterium in the family Polyangiaceae.</title>
        <authorList>
            <person name="Li Y."/>
            <person name="Wang J."/>
        </authorList>
    </citation>
    <scope>NUCLEOTIDE SEQUENCE [LARGE SCALE GENOMIC DNA]</scope>
    <source>
        <strain evidence="1 2">DSM 14734</strain>
    </source>
</reference>
<evidence type="ECO:0000313" key="2">
    <source>
        <dbReference type="Proteomes" id="UP000440224"/>
    </source>
</evidence>
<sequence length="169" mass="16330">MAAGLAGALVLVGGEARAARGGVGPGLSAPITGSVGDAFGGVAGQLAGTVTVESFAAQGGQLVANVRMTARLSDLAGNLTGTVTNLPLMLPASVTHAACAILELELEPLRVNVQGVEIDLSRVVLSVTAAGTGGRLGHLLCTFADVHGGGGPPAGEAGLLNEVAALFAG</sequence>
<protein>
    <submittedName>
        <fullName evidence="1">Uncharacterized protein</fullName>
    </submittedName>
</protein>
<proteinExistence type="predicted"/>
<dbReference type="AlphaFoldDB" id="A0A6N7PE90"/>
<name>A0A6N7PE90_9BACT</name>
<evidence type="ECO:0000313" key="1">
    <source>
        <dbReference type="EMBL" id="MRG90373.1"/>
    </source>
</evidence>